<feature type="compositionally biased region" description="Basic residues" evidence="3">
    <location>
        <begin position="189"/>
        <end position="208"/>
    </location>
</feature>
<evidence type="ECO:0000256" key="3">
    <source>
        <dbReference type="SAM" id="MobiDB-lite"/>
    </source>
</evidence>
<name>A0A3B3RZ11_9TELE</name>
<keyword evidence="2" id="KW-0539">Nucleus</keyword>
<dbReference type="InterPro" id="IPR039883">
    <property type="entry name" value="Fcf2/DNTTIP2"/>
</dbReference>
<dbReference type="Ensembl" id="ENSPKIT00000003709.1">
    <property type="protein sequence ID" value="ENSPKIP00000023036.1"/>
    <property type="gene ID" value="ENSPKIG00000006816.1"/>
</dbReference>
<dbReference type="Pfam" id="PF08698">
    <property type="entry name" value="Fcf2"/>
    <property type="match status" value="1"/>
</dbReference>
<dbReference type="PANTHER" id="PTHR21686:SF12">
    <property type="entry name" value="DEOXYNUCLEOTIDYLTRANSFERASE TERMINAL-INTERACTING PROTEIN 2"/>
    <property type="match status" value="1"/>
</dbReference>
<feature type="region of interest" description="Disordered" evidence="3">
    <location>
        <begin position="183"/>
        <end position="208"/>
    </location>
</feature>
<keyword evidence="6" id="KW-1185">Reference proteome</keyword>
<feature type="domain" description="Fcf2 pre-rRNA processing C-terminal" evidence="4">
    <location>
        <begin position="82"/>
        <end position="175"/>
    </location>
</feature>
<organism evidence="5 6">
    <name type="scientific">Paramormyrops kingsleyae</name>
    <dbReference type="NCBI Taxonomy" id="1676925"/>
    <lineage>
        <taxon>Eukaryota</taxon>
        <taxon>Metazoa</taxon>
        <taxon>Chordata</taxon>
        <taxon>Craniata</taxon>
        <taxon>Vertebrata</taxon>
        <taxon>Euteleostomi</taxon>
        <taxon>Actinopterygii</taxon>
        <taxon>Neopterygii</taxon>
        <taxon>Teleostei</taxon>
        <taxon>Osteoglossocephala</taxon>
        <taxon>Osteoglossomorpha</taxon>
        <taxon>Osteoglossiformes</taxon>
        <taxon>Mormyridae</taxon>
        <taxon>Paramormyrops</taxon>
    </lineage>
</organism>
<dbReference type="InterPro" id="IPR014810">
    <property type="entry name" value="Fcf2_C"/>
</dbReference>
<dbReference type="STRING" id="1676925.ENSPKIP00000023036"/>
<dbReference type="GO" id="GO:0006396">
    <property type="term" value="P:RNA processing"/>
    <property type="evidence" value="ECO:0007669"/>
    <property type="project" value="TreeGrafter"/>
</dbReference>
<evidence type="ECO:0000259" key="4">
    <source>
        <dbReference type="Pfam" id="PF08698"/>
    </source>
</evidence>
<evidence type="ECO:0000256" key="1">
    <source>
        <dbReference type="ARBA" id="ARBA00004604"/>
    </source>
</evidence>
<dbReference type="GO" id="GO:0003723">
    <property type="term" value="F:RNA binding"/>
    <property type="evidence" value="ECO:0007669"/>
    <property type="project" value="TreeGrafter"/>
</dbReference>
<sequence>FELSSSIDPGLKIKEFGGLYINFDGKKSKGVSDTLKKLKEQKNQDELLKKSVIGPDFEKKDAIPPYKESQKKLKVKRREEREKTTGDGWFNMKAPELTEELKNDLRALKMRSAMDPKRFYKKNDREGFPKYLQVGTVVDSPVDFYHARIPKKQRKRTIVEELLSDAEFRSRNKKKYQEIMAEKAAMASGKKKHRNLNKSNKKKAGKPL</sequence>
<reference evidence="5" key="2">
    <citation type="submission" date="2025-09" db="UniProtKB">
        <authorList>
            <consortium name="Ensembl"/>
        </authorList>
    </citation>
    <scope>IDENTIFICATION</scope>
</reference>
<dbReference type="Proteomes" id="UP000261540">
    <property type="component" value="Unplaced"/>
</dbReference>
<evidence type="ECO:0000313" key="5">
    <source>
        <dbReference type="Ensembl" id="ENSPKIP00000023036.1"/>
    </source>
</evidence>
<feature type="region of interest" description="Disordered" evidence="3">
    <location>
        <begin position="59"/>
        <end position="90"/>
    </location>
</feature>
<dbReference type="AlphaFoldDB" id="A0A3B3RZ11"/>
<evidence type="ECO:0000313" key="6">
    <source>
        <dbReference type="Proteomes" id="UP000261540"/>
    </source>
</evidence>
<dbReference type="GeneTree" id="ENSGT00510000048142"/>
<dbReference type="GO" id="GO:0005730">
    <property type="term" value="C:nucleolus"/>
    <property type="evidence" value="ECO:0007669"/>
    <property type="project" value="UniProtKB-SubCell"/>
</dbReference>
<dbReference type="PANTHER" id="PTHR21686">
    <property type="entry name" value="DEOXYNUCLEOTIDYLTRANSFERASE TERMINAL-INTERACTING PROTEIN 2"/>
    <property type="match status" value="1"/>
</dbReference>
<proteinExistence type="predicted"/>
<evidence type="ECO:0000256" key="2">
    <source>
        <dbReference type="ARBA" id="ARBA00023242"/>
    </source>
</evidence>
<accession>A0A3B3RZ11</accession>
<reference evidence="5" key="1">
    <citation type="submission" date="2025-08" db="UniProtKB">
        <authorList>
            <consortium name="Ensembl"/>
        </authorList>
    </citation>
    <scope>IDENTIFICATION</scope>
</reference>
<comment type="subcellular location">
    <subcellularLocation>
        <location evidence="1">Nucleus</location>
        <location evidence="1">Nucleolus</location>
    </subcellularLocation>
</comment>
<protein>
    <recommendedName>
        <fullName evidence="4">Fcf2 pre-rRNA processing C-terminal domain-containing protein</fullName>
    </recommendedName>
</protein>